<sequence>MNIEAAIIENLRVLPEEKQQEVLDFVEFLKAKNLLKSSSRKIKGMCADLDVHISEEDITQARREMWGNFPKEDIS</sequence>
<keyword evidence="3" id="KW-1185">Reference proteome</keyword>
<accession>A0A8J7FCX4</accession>
<evidence type="ECO:0000313" key="3">
    <source>
        <dbReference type="Proteomes" id="UP000620559"/>
    </source>
</evidence>
<protein>
    <submittedName>
        <fullName evidence="2">DUF2281 domain-containing protein</fullName>
    </submittedName>
</protein>
<comment type="caution">
    <text evidence="2">The sequence shown here is derived from an EMBL/GenBank/DDBJ whole genome shotgun (WGS) entry which is preliminary data.</text>
</comment>
<dbReference type="Proteomes" id="UP000620559">
    <property type="component" value="Unassembled WGS sequence"/>
</dbReference>
<dbReference type="RefSeq" id="WP_193921287.1">
    <property type="nucleotide sequence ID" value="NZ_JADEWL010000046.1"/>
</dbReference>
<organism evidence="2 3">
    <name type="scientific">Plectonema cf. radiosum LEGE 06105</name>
    <dbReference type="NCBI Taxonomy" id="945769"/>
    <lineage>
        <taxon>Bacteria</taxon>
        <taxon>Bacillati</taxon>
        <taxon>Cyanobacteriota</taxon>
        <taxon>Cyanophyceae</taxon>
        <taxon>Oscillatoriophycideae</taxon>
        <taxon>Oscillatoriales</taxon>
        <taxon>Microcoleaceae</taxon>
        <taxon>Plectonema</taxon>
    </lineage>
</organism>
<gene>
    <name evidence="2" type="ORF">IQ247_14975</name>
</gene>
<evidence type="ECO:0000259" key="1">
    <source>
        <dbReference type="Pfam" id="PF10047"/>
    </source>
</evidence>
<feature type="domain" description="DUF2281" evidence="1">
    <location>
        <begin position="7"/>
        <end position="42"/>
    </location>
</feature>
<proteinExistence type="predicted"/>
<reference evidence="2" key="1">
    <citation type="submission" date="2020-10" db="EMBL/GenBank/DDBJ databases">
        <authorList>
            <person name="Castelo-Branco R."/>
            <person name="Eusebio N."/>
            <person name="Adriana R."/>
            <person name="Vieira A."/>
            <person name="Brugerolle De Fraissinette N."/>
            <person name="Rezende De Castro R."/>
            <person name="Schneider M.P."/>
            <person name="Vasconcelos V."/>
            <person name="Leao P.N."/>
        </authorList>
    </citation>
    <scope>NUCLEOTIDE SEQUENCE</scope>
    <source>
        <strain evidence="2">LEGE 06105</strain>
    </source>
</reference>
<evidence type="ECO:0000313" key="2">
    <source>
        <dbReference type="EMBL" id="MBE9213953.1"/>
    </source>
</evidence>
<dbReference type="Pfam" id="PF10047">
    <property type="entry name" value="DUF2281"/>
    <property type="match status" value="1"/>
</dbReference>
<name>A0A8J7FCX4_9CYAN</name>
<dbReference type="EMBL" id="JADEWL010000046">
    <property type="protein sequence ID" value="MBE9213953.1"/>
    <property type="molecule type" value="Genomic_DNA"/>
</dbReference>
<dbReference type="AlphaFoldDB" id="A0A8J7FCX4"/>
<dbReference type="InterPro" id="IPR018739">
    <property type="entry name" value="DUF2281"/>
</dbReference>